<evidence type="ECO:0000256" key="2">
    <source>
        <dbReference type="ARBA" id="ARBA00005979"/>
    </source>
</evidence>
<dbReference type="PANTHER" id="PTHR22893">
    <property type="entry name" value="NADH OXIDOREDUCTASE-RELATED"/>
    <property type="match status" value="1"/>
</dbReference>
<dbReference type="PANTHER" id="PTHR22893:SF91">
    <property type="entry name" value="NADPH DEHYDROGENASE 2-RELATED"/>
    <property type="match status" value="1"/>
</dbReference>
<dbReference type="EMBL" id="OCSU01000004">
    <property type="protein sequence ID" value="SOE91419.1"/>
    <property type="molecule type" value="Genomic_DNA"/>
</dbReference>
<keyword evidence="6" id="KW-1185">Reference proteome</keyword>
<dbReference type="InterPro" id="IPR045247">
    <property type="entry name" value="Oye-like"/>
</dbReference>
<dbReference type="GO" id="GO:0005829">
    <property type="term" value="C:cytosol"/>
    <property type="evidence" value="ECO:0007669"/>
    <property type="project" value="UniProtKB-ARBA"/>
</dbReference>
<comment type="similarity">
    <text evidence="2">Belongs to the NADH:flavin oxidoreductase/NADH oxidase family.</text>
</comment>
<dbReference type="AlphaFoldDB" id="A0A7Z7IF30"/>
<evidence type="ECO:0000313" key="5">
    <source>
        <dbReference type="EMBL" id="SOE91419.1"/>
    </source>
</evidence>
<comment type="caution">
    <text evidence="5">The sequence shown here is derived from an EMBL/GenBank/DDBJ whole genome shotgun (WGS) entry which is preliminary data.</text>
</comment>
<dbReference type="Pfam" id="PF00724">
    <property type="entry name" value="Oxidored_FMN"/>
    <property type="match status" value="1"/>
</dbReference>
<dbReference type="InterPro" id="IPR001155">
    <property type="entry name" value="OxRdtase_FMN_N"/>
</dbReference>
<dbReference type="FunFam" id="3.20.20.70:FF:000059">
    <property type="entry name" value="N-ethylmaleimide reductase, FMN-linked"/>
    <property type="match status" value="1"/>
</dbReference>
<dbReference type="CDD" id="cd02933">
    <property type="entry name" value="OYE_like_FMN"/>
    <property type="match status" value="1"/>
</dbReference>
<comment type="cofactor">
    <cofactor evidence="1">
        <name>FMN</name>
        <dbReference type="ChEBI" id="CHEBI:58210"/>
    </cofactor>
</comment>
<dbReference type="OrthoDB" id="8985337at2"/>
<dbReference type="InterPro" id="IPR013785">
    <property type="entry name" value="Aldolase_TIM"/>
</dbReference>
<sequence>MRLFEPFDLAGLQPPNRIVMAPMTRSRAINTVPDDLTALYYRQRAGAGLIVTEGSQISVEGRGYLFAPGIHSAEQVAGWRRVTEAVHEAGGRIFIQLGHVGRVSHRSLQHKRESPVSSVSRTAAGATAYAYDPSGAPAAVPVSRPRSLTTFEVARVKNDFLRAAESAVAAGFDGVELHGANGYLMEQFINGALNTRNDVYGGFRIANRLRFVLETIDEVSAAIGPSMTGIRLSPFGRLNSMAPFSDEEETWLALACELSSRRLAYVHLNDQWTLGHPNMTRDFRARFRKVYSGTLMMAGGFGKASAENALALGLADLIAFGSPFIANPDLVERLWRGYPLARVDHTTLYEGGPKGYTDYPAYQGTSPDLSATQLAS</sequence>
<reference evidence="5 6" key="1">
    <citation type="submission" date="2017-09" db="EMBL/GenBank/DDBJ databases">
        <authorList>
            <person name="Varghese N."/>
            <person name="Submissions S."/>
        </authorList>
    </citation>
    <scope>NUCLEOTIDE SEQUENCE [LARGE SCALE GENOMIC DNA]</scope>
    <source>
        <strain evidence="5 6">OK806</strain>
    </source>
</reference>
<dbReference type="GO" id="GO:0010181">
    <property type="term" value="F:FMN binding"/>
    <property type="evidence" value="ECO:0007669"/>
    <property type="project" value="InterPro"/>
</dbReference>
<dbReference type="RefSeq" id="WP_062640919.1">
    <property type="nucleotide sequence ID" value="NZ_FCOG02000094.1"/>
</dbReference>
<protein>
    <submittedName>
        <fullName evidence="5">2,4-dienoyl-CoA reductase</fullName>
    </submittedName>
</protein>
<evidence type="ECO:0000256" key="1">
    <source>
        <dbReference type="ARBA" id="ARBA00001917"/>
    </source>
</evidence>
<evidence type="ECO:0000256" key="3">
    <source>
        <dbReference type="ARBA" id="ARBA00023002"/>
    </source>
</evidence>
<feature type="domain" description="NADH:flavin oxidoreductase/NADH oxidase N-terminal" evidence="4">
    <location>
        <begin position="3"/>
        <end position="339"/>
    </location>
</feature>
<gene>
    <name evidence="5" type="ORF">SAMN05446927_8343</name>
</gene>
<keyword evidence="3" id="KW-0560">Oxidoreductase</keyword>
<evidence type="ECO:0000313" key="6">
    <source>
        <dbReference type="Proteomes" id="UP000219522"/>
    </source>
</evidence>
<name>A0A7Z7IF30_9BURK</name>
<organism evidence="5 6">
    <name type="scientific">Caballeronia arationis</name>
    <dbReference type="NCBI Taxonomy" id="1777142"/>
    <lineage>
        <taxon>Bacteria</taxon>
        <taxon>Pseudomonadati</taxon>
        <taxon>Pseudomonadota</taxon>
        <taxon>Betaproteobacteria</taxon>
        <taxon>Burkholderiales</taxon>
        <taxon>Burkholderiaceae</taxon>
        <taxon>Caballeronia</taxon>
    </lineage>
</organism>
<dbReference type="SUPFAM" id="SSF51395">
    <property type="entry name" value="FMN-linked oxidoreductases"/>
    <property type="match status" value="1"/>
</dbReference>
<accession>A0A7Z7IF30</accession>
<evidence type="ECO:0000259" key="4">
    <source>
        <dbReference type="Pfam" id="PF00724"/>
    </source>
</evidence>
<proteinExistence type="inferred from homology"/>
<dbReference type="GO" id="GO:0016628">
    <property type="term" value="F:oxidoreductase activity, acting on the CH-CH group of donors, NAD or NADP as acceptor"/>
    <property type="evidence" value="ECO:0007669"/>
    <property type="project" value="UniProtKB-ARBA"/>
</dbReference>
<dbReference type="Gene3D" id="3.20.20.70">
    <property type="entry name" value="Aldolase class I"/>
    <property type="match status" value="1"/>
</dbReference>
<dbReference type="Proteomes" id="UP000219522">
    <property type="component" value="Unassembled WGS sequence"/>
</dbReference>